<dbReference type="GO" id="GO:0005737">
    <property type="term" value="C:cytoplasm"/>
    <property type="evidence" value="ECO:0007669"/>
    <property type="project" value="InterPro"/>
</dbReference>
<proteinExistence type="inferred from homology"/>
<dbReference type="EC" id="5.3.1.9" evidence="3"/>
<evidence type="ECO:0000256" key="4">
    <source>
        <dbReference type="ARBA" id="ARBA00022432"/>
    </source>
</evidence>
<name>A0A2M8LBP6_9BACT</name>
<comment type="similarity">
    <text evidence="2">Belongs to the archaeal-type GPI family.</text>
</comment>
<protein>
    <recommendedName>
        <fullName evidence="3">glucose-6-phosphate isomerase</fullName>
        <ecNumber evidence="3">5.3.1.9</ecNumber>
    </recommendedName>
</protein>
<dbReference type="GO" id="GO:0006096">
    <property type="term" value="P:glycolytic process"/>
    <property type="evidence" value="ECO:0007669"/>
    <property type="project" value="UniProtKB-UniPathway"/>
</dbReference>
<organism evidence="8 9">
    <name type="scientific">Candidatus Taylorbacteria bacterium CG10_big_fil_rev_8_21_14_0_10_41_48</name>
    <dbReference type="NCBI Taxonomy" id="1975024"/>
    <lineage>
        <taxon>Bacteria</taxon>
        <taxon>Candidatus Tayloriibacteriota</taxon>
    </lineage>
</organism>
<dbReference type="InterPro" id="IPR011051">
    <property type="entry name" value="RmlC_Cupin_sf"/>
</dbReference>
<dbReference type="Pfam" id="PF06560">
    <property type="entry name" value="GPI"/>
    <property type="match status" value="1"/>
</dbReference>
<evidence type="ECO:0000256" key="1">
    <source>
        <dbReference type="ARBA" id="ARBA00004926"/>
    </source>
</evidence>
<dbReference type="Gene3D" id="2.60.120.10">
    <property type="entry name" value="Jelly Rolls"/>
    <property type="match status" value="1"/>
</dbReference>
<evidence type="ECO:0000256" key="6">
    <source>
        <dbReference type="ARBA" id="ARBA00029321"/>
    </source>
</evidence>
<reference evidence="9" key="1">
    <citation type="submission" date="2017-09" db="EMBL/GenBank/DDBJ databases">
        <title>Depth-based differentiation of microbial function through sediment-hosted aquifers and enrichment of novel symbionts in the deep terrestrial subsurface.</title>
        <authorList>
            <person name="Probst A.J."/>
            <person name="Ladd B."/>
            <person name="Jarett J.K."/>
            <person name="Geller-Mcgrath D.E."/>
            <person name="Sieber C.M.K."/>
            <person name="Emerson J.B."/>
            <person name="Anantharaman K."/>
            <person name="Thomas B.C."/>
            <person name="Malmstrom R."/>
            <person name="Stieglmeier M."/>
            <person name="Klingl A."/>
            <person name="Woyke T."/>
            <person name="Ryan C.M."/>
            <person name="Banfield J.F."/>
        </authorList>
    </citation>
    <scope>NUCLEOTIDE SEQUENCE [LARGE SCALE GENOMIC DNA]</scope>
</reference>
<dbReference type="InterPro" id="IPR014710">
    <property type="entry name" value="RmlC-like_jellyroll"/>
</dbReference>
<dbReference type="UniPathway" id="UPA00109">
    <property type="reaction ID" value="UER00181"/>
</dbReference>
<comment type="catalytic activity">
    <reaction evidence="6">
        <text>alpha-D-glucose 6-phosphate = beta-D-fructose 6-phosphate</text>
        <dbReference type="Rhea" id="RHEA:11816"/>
        <dbReference type="ChEBI" id="CHEBI:57634"/>
        <dbReference type="ChEBI" id="CHEBI:58225"/>
        <dbReference type="EC" id="5.3.1.9"/>
    </reaction>
</comment>
<sequence length="188" mass="21207">MNPYASRSHKEMKDVLKNPEMSGPEIHYYMIRGGVDKKNITIWEPGLIGDEYIKSYGHYHITDFDEQYEILSGEGIVITQTRGIDASGQVLDSIITSFRAIHVKAGDIINIPRRSGHLMINTGETWLVTRDNSPVNLREIDSVSHPSHADYTPFKNMHGAAYYVINKNGTPTLEKNPTYTEVVKATIE</sequence>
<feature type="domain" description="Glucose-6-phosphate isomerase prokaryote" evidence="7">
    <location>
        <begin position="39"/>
        <end position="172"/>
    </location>
</feature>
<keyword evidence="5" id="KW-0324">Glycolysis</keyword>
<comment type="pathway">
    <text evidence="1">Carbohydrate degradation; glycolysis; D-glyceraldehyde 3-phosphate and glycerone phosphate from D-glucose: step 2/4.</text>
</comment>
<dbReference type="SUPFAM" id="SSF51182">
    <property type="entry name" value="RmlC-like cupins"/>
    <property type="match status" value="1"/>
</dbReference>
<dbReference type="GO" id="GO:0006094">
    <property type="term" value="P:gluconeogenesis"/>
    <property type="evidence" value="ECO:0007669"/>
    <property type="project" value="UniProtKB-KW"/>
</dbReference>
<dbReference type="Proteomes" id="UP000228700">
    <property type="component" value="Unassembled WGS sequence"/>
</dbReference>
<accession>A0A2M8LBP6</accession>
<evidence type="ECO:0000256" key="2">
    <source>
        <dbReference type="ARBA" id="ARBA00006542"/>
    </source>
</evidence>
<dbReference type="InterPro" id="IPR010551">
    <property type="entry name" value="G6P_isomerase_prok"/>
</dbReference>
<evidence type="ECO:0000259" key="7">
    <source>
        <dbReference type="Pfam" id="PF06560"/>
    </source>
</evidence>
<keyword evidence="4" id="KW-0312">Gluconeogenesis</keyword>
<evidence type="ECO:0000256" key="3">
    <source>
        <dbReference type="ARBA" id="ARBA00011952"/>
    </source>
</evidence>
<dbReference type="AlphaFoldDB" id="A0A2M8LBP6"/>
<comment type="caution">
    <text evidence="8">The sequence shown here is derived from an EMBL/GenBank/DDBJ whole genome shotgun (WGS) entry which is preliminary data.</text>
</comment>
<dbReference type="EMBL" id="PFEQ01000013">
    <property type="protein sequence ID" value="PJE74048.1"/>
    <property type="molecule type" value="Genomic_DNA"/>
</dbReference>
<evidence type="ECO:0000256" key="5">
    <source>
        <dbReference type="ARBA" id="ARBA00023152"/>
    </source>
</evidence>
<dbReference type="GO" id="GO:0004347">
    <property type="term" value="F:glucose-6-phosphate isomerase activity"/>
    <property type="evidence" value="ECO:0007669"/>
    <property type="project" value="UniProtKB-EC"/>
</dbReference>
<evidence type="ECO:0000313" key="9">
    <source>
        <dbReference type="Proteomes" id="UP000228700"/>
    </source>
</evidence>
<gene>
    <name evidence="8" type="ORF">COV01_03030</name>
</gene>
<evidence type="ECO:0000313" key="8">
    <source>
        <dbReference type="EMBL" id="PJE74048.1"/>
    </source>
</evidence>